<keyword evidence="3" id="KW-1185">Reference proteome</keyword>
<dbReference type="RefSeq" id="WP_005895337.1">
    <property type="nucleotide sequence ID" value="NZ_AQGQ01000023.1"/>
</dbReference>
<gene>
    <name evidence="2" type="ORF">G113_05844</name>
</gene>
<dbReference type="EMBL" id="AQGQ01000023">
    <property type="protein sequence ID" value="EOD55993.1"/>
    <property type="molecule type" value="Genomic_DNA"/>
</dbReference>
<proteinExistence type="predicted"/>
<dbReference type="Proteomes" id="UP000013526">
    <property type="component" value="Unassembled WGS sequence"/>
</dbReference>
<dbReference type="InterPro" id="IPR036654">
    <property type="entry name" value="DNA_pol_III_psi_sf"/>
</dbReference>
<evidence type="ECO:0000313" key="2">
    <source>
        <dbReference type="EMBL" id="EOD55993.1"/>
    </source>
</evidence>
<name>R1F8C9_9GAMM</name>
<sequence>MLDPLRQGLLSRMGIQEWQVRRPALLGAEPVPPPMPGTAEAAASSQPSPYLADPLPATQSSHAKHALPAGRLWIVADRLPAPTLLADVCLLLGFSPQEVSLVPSLTPGMVTPLLWLEEVDPAWPQALICPLQPSAAQKRALWQQLRQRLT</sequence>
<evidence type="ECO:0000313" key="3">
    <source>
        <dbReference type="Proteomes" id="UP000013526"/>
    </source>
</evidence>
<dbReference type="GO" id="GO:0006260">
    <property type="term" value="P:DNA replication"/>
    <property type="evidence" value="ECO:0007669"/>
    <property type="project" value="InterPro"/>
</dbReference>
<feature type="region of interest" description="Disordered" evidence="1">
    <location>
        <begin position="26"/>
        <end position="57"/>
    </location>
</feature>
<evidence type="ECO:0008006" key="4">
    <source>
        <dbReference type="Google" id="ProtNLM"/>
    </source>
</evidence>
<organism evidence="2 3">
    <name type="scientific">Aeromonas molluscorum 848</name>
    <dbReference type="NCBI Taxonomy" id="1268236"/>
    <lineage>
        <taxon>Bacteria</taxon>
        <taxon>Pseudomonadati</taxon>
        <taxon>Pseudomonadota</taxon>
        <taxon>Gammaproteobacteria</taxon>
        <taxon>Aeromonadales</taxon>
        <taxon>Aeromonadaceae</taxon>
        <taxon>Aeromonas</taxon>
    </lineage>
</organism>
<dbReference type="OrthoDB" id="5589539at2"/>
<dbReference type="GO" id="GO:0008408">
    <property type="term" value="F:3'-5' exonuclease activity"/>
    <property type="evidence" value="ECO:0007669"/>
    <property type="project" value="InterPro"/>
</dbReference>
<dbReference type="SUPFAM" id="SSF102220">
    <property type="entry name" value="DNA polymerase III psi subunit"/>
    <property type="match status" value="1"/>
</dbReference>
<dbReference type="GO" id="GO:0003887">
    <property type="term" value="F:DNA-directed DNA polymerase activity"/>
    <property type="evidence" value="ECO:0007669"/>
    <property type="project" value="InterPro"/>
</dbReference>
<accession>R1F8C9</accession>
<dbReference type="PATRIC" id="fig|1268236.3.peg.1165"/>
<dbReference type="AlphaFoldDB" id="R1F8C9"/>
<comment type="caution">
    <text evidence="2">The sequence shown here is derived from an EMBL/GenBank/DDBJ whole genome shotgun (WGS) entry which is preliminary data.</text>
</comment>
<reference evidence="2 3" key="1">
    <citation type="journal article" date="2013" name="Genome Announc.">
        <title>Draft Genome Sequence of Aeromonas molluscorum Strain 848TT, Isolated from Bivalve Molluscs.</title>
        <authorList>
            <person name="Spataro N."/>
            <person name="Farfan M."/>
            <person name="Albarral V."/>
            <person name="Sanglas A."/>
            <person name="Loren J.G."/>
            <person name="Fuste M.C."/>
            <person name="Bosch E."/>
        </authorList>
    </citation>
    <scope>NUCLEOTIDE SEQUENCE [LARGE SCALE GENOMIC DNA]</scope>
    <source>
        <strain evidence="2 3">848</strain>
    </source>
</reference>
<evidence type="ECO:0000256" key="1">
    <source>
        <dbReference type="SAM" id="MobiDB-lite"/>
    </source>
</evidence>
<protein>
    <recommendedName>
        <fullName evidence="4">DNA polymerase III subunit psi</fullName>
    </recommendedName>
</protein>